<gene>
    <name evidence="2" type="ORF">ACFQ34_22970</name>
</gene>
<dbReference type="Pfam" id="PF21806">
    <property type="entry name" value="DUF6879"/>
    <property type="match status" value="1"/>
</dbReference>
<name>A0ABW3VPT9_9PSEU</name>
<evidence type="ECO:0000313" key="2">
    <source>
        <dbReference type="EMBL" id="MFD1236164.1"/>
    </source>
</evidence>
<evidence type="ECO:0000259" key="1">
    <source>
        <dbReference type="Pfam" id="PF21806"/>
    </source>
</evidence>
<protein>
    <submittedName>
        <fullName evidence="2">DUF6879 family protein</fullName>
    </submittedName>
</protein>
<dbReference type="RefSeq" id="WP_379653131.1">
    <property type="nucleotide sequence ID" value="NZ_JBHTMB010000207.1"/>
</dbReference>
<comment type="caution">
    <text evidence="2">The sequence shown here is derived from an EMBL/GenBank/DDBJ whole genome shotgun (WGS) entry which is preliminary data.</text>
</comment>
<keyword evidence="3" id="KW-1185">Reference proteome</keyword>
<dbReference type="Proteomes" id="UP001597182">
    <property type="component" value="Unassembled WGS sequence"/>
</dbReference>
<organism evidence="2 3">
    <name type="scientific">Pseudonocardia benzenivorans</name>
    <dbReference type="NCBI Taxonomy" id="228005"/>
    <lineage>
        <taxon>Bacteria</taxon>
        <taxon>Bacillati</taxon>
        <taxon>Actinomycetota</taxon>
        <taxon>Actinomycetes</taxon>
        <taxon>Pseudonocardiales</taxon>
        <taxon>Pseudonocardiaceae</taxon>
        <taxon>Pseudonocardia</taxon>
    </lineage>
</organism>
<dbReference type="EMBL" id="JBHTMB010000207">
    <property type="protein sequence ID" value="MFD1236164.1"/>
    <property type="molecule type" value="Genomic_DNA"/>
</dbReference>
<reference evidence="3" key="1">
    <citation type="journal article" date="2019" name="Int. J. Syst. Evol. Microbiol.">
        <title>The Global Catalogue of Microorganisms (GCM) 10K type strain sequencing project: providing services to taxonomists for standard genome sequencing and annotation.</title>
        <authorList>
            <consortium name="The Broad Institute Genomics Platform"/>
            <consortium name="The Broad Institute Genome Sequencing Center for Infectious Disease"/>
            <person name="Wu L."/>
            <person name="Ma J."/>
        </authorList>
    </citation>
    <scope>NUCLEOTIDE SEQUENCE [LARGE SCALE GENOMIC DNA]</scope>
    <source>
        <strain evidence="3">CCUG 49018</strain>
    </source>
</reference>
<accession>A0ABW3VPT9</accession>
<sequence>MMDAAALRDYIKAHFTRTAFRLETLQQYEVASDGNDFGRYLRGEPAPTPERKEPWLRRLRAEREANLYRHRVRIVTAPVTAYTRYECEWGYVPNANAGEDIRILDLRAQPLPHVVSEVDEDFWLLDDEHGLLMHYGISGEFIGATLQPGLVPLMRDIRDQTWRAAEPFNQWWERNSDLHRDGRQVA</sequence>
<proteinExistence type="predicted"/>
<feature type="domain" description="DUF6879" evidence="1">
    <location>
        <begin position="10"/>
        <end position="172"/>
    </location>
</feature>
<dbReference type="InterPro" id="IPR049244">
    <property type="entry name" value="DUF6879"/>
</dbReference>
<evidence type="ECO:0000313" key="3">
    <source>
        <dbReference type="Proteomes" id="UP001597182"/>
    </source>
</evidence>